<sequence length="254" mass="30514">MYFNHGRSIREINSLQILKDSNVKVPKLIKTGNYHGYDWVIMEYISGETLDNVIMKISDKNKKFIFKEMGETLGEIHSFKIFDYAVTWDKTITSQEFEDYKFKKLNKNIIEIESQNLPDKDILYKAIKILKGNYNKIINKNEFRFTHNDFEGRNILVENIDGEYKINALIDFEHSYPDNYENDLANLYFKYFIKNKEYEKCFIDGYKLYMNIKEDFYKNIKYFLIAMVINHCSWSFVKANGYYTENIEFLKKLL</sequence>
<feature type="domain" description="Aminoglycoside phosphotransferase" evidence="1">
    <location>
        <begin position="10"/>
        <end position="191"/>
    </location>
</feature>
<gene>
    <name evidence="2" type="ORF">G3M99_11655</name>
</gene>
<organism evidence="2 3">
    <name type="scientific">Clostridium senegalense</name>
    <dbReference type="NCBI Taxonomy" id="1465809"/>
    <lineage>
        <taxon>Bacteria</taxon>
        <taxon>Bacillati</taxon>
        <taxon>Bacillota</taxon>
        <taxon>Clostridia</taxon>
        <taxon>Eubacteriales</taxon>
        <taxon>Clostridiaceae</taxon>
        <taxon>Clostridium</taxon>
    </lineage>
</organism>
<keyword evidence="2" id="KW-0808">Transferase</keyword>
<protein>
    <submittedName>
        <fullName evidence="2">Aminoglycoside phosphotransferase family protein</fullName>
    </submittedName>
</protein>
<dbReference type="InterPro" id="IPR051678">
    <property type="entry name" value="AGP_Transferase"/>
</dbReference>
<reference evidence="2 3" key="1">
    <citation type="submission" date="2020-02" db="EMBL/GenBank/DDBJ databases">
        <title>Genome assembly of a novel Clostridium senegalense strain.</title>
        <authorList>
            <person name="Gupta T.B."/>
            <person name="Jauregui R."/>
            <person name="Maclean P."/>
            <person name="Nawarathana A."/>
            <person name="Brightwell G."/>
        </authorList>
    </citation>
    <scope>NUCLEOTIDE SEQUENCE [LARGE SCALE GENOMIC DNA]</scope>
    <source>
        <strain evidence="2 3">AGRFS4</strain>
    </source>
</reference>
<dbReference type="PANTHER" id="PTHR21310">
    <property type="entry name" value="AMINOGLYCOSIDE PHOSPHOTRANSFERASE-RELATED-RELATED"/>
    <property type="match status" value="1"/>
</dbReference>
<dbReference type="EMBL" id="JAAGPU010000021">
    <property type="protein sequence ID" value="NEU05495.1"/>
    <property type="molecule type" value="Genomic_DNA"/>
</dbReference>
<dbReference type="InterPro" id="IPR011009">
    <property type="entry name" value="Kinase-like_dom_sf"/>
</dbReference>
<evidence type="ECO:0000313" key="3">
    <source>
        <dbReference type="Proteomes" id="UP000481872"/>
    </source>
</evidence>
<dbReference type="SUPFAM" id="SSF56112">
    <property type="entry name" value="Protein kinase-like (PK-like)"/>
    <property type="match status" value="1"/>
</dbReference>
<keyword evidence="3" id="KW-1185">Reference proteome</keyword>
<evidence type="ECO:0000313" key="2">
    <source>
        <dbReference type="EMBL" id="NEU05495.1"/>
    </source>
</evidence>
<dbReference type="Pfam" id="PF01636">
    <property type="entry name" value="APH"/>
    <property type="match status" value="1"/>
</dbReference>
<evidence type="ECO:0000259" key="1">
    <source>
        <dbReference type="Pfam" id="PF01636"/>
    </source>
</evidence>
<dbReference type="GO" id="GO:0016740">
    <property type="term" value="F:transferase activity"/>
    <property type="evidence" value="ECO:0007669"/>
    <property type="project" value="UniProtKB-KW"/>
</dbReference>
<name>A0A6M0H469_9CLOT</name>
<dbReference type="Gene3D" id="3.90.1200.10">
    <property type="match status" value="1"/>
</dbReference>
<comment type="caution">
    <text evidence="2">The sequence shown here is derived from an EMBL/GenBank/DDBJ whole genome shotgun (WGS) entry which is preliminary data.</text>
</comment>
<proteinExistence type="predicted"/>
<dbReference type="AlphaFoldDB" id="A0A6M0H469"/>
<accession>A0A6M0H469</accession>
<dbReference type="PANTHER" id="PTHR21310:SF15">
    <property type="entry name" value="AMINOGLYCOSIDE PHOSPHOTRANSFERASE DOMAIN-CONTAINING PROTEIN"/>
    <property type="match status" value="1"/>
</dbReference>
<dbReference type="Proteomes" id="UP000481872">
    <property type="component" value="Unassembled WGS sequence"/>
</dbReference>
<dbReference type="InterPro" id="IPR002575">
    <property type="entry name" value="Aminoglycoside_PTrfase"/>
</dbReference>